<dbReference type="EMBL" id="BKCJ011349192">
    <property type="protein sequence ID" value="GFD24018.1"/>
    <property type="molecule type" value="Genomic_DNA"/>
</dbReference>
<comment type="caution">
    <text evidence="1">The sequence shown here is derived from an EMBL/GenBank/DDBJ whole genome shotgun (WGS) entry which is preliminary data.</text>
</comment>
<gene>
    <name evidence="1" type="ORF">Tci_895987</name>
</gene>
<name>A0A699URH6_TANCI</name>
<organism evidence="1">
    <name type="scientific">Tanacetum cinerariifolium</name>
    <name type="common">Dalmatian daisy</name>
    <name type="synonym">Chrysanthemum cinerariifolium</name>
    <dbReference type="NCBI Taxonomy" id="118510"/>
    <lineage>
        <taxon>Eukaryota</taxon>
        <taxon>Viridiplantae</taxon>
        <taxon>Streptophyta</taxon>
        <taxon>Embryophyta</taxon>
        <taxon>Tracheophyta</taxon>
        <taxon>Spermatophyta</taxon>
        <taxon>Magnoliopsida</taxon>
        <taxon>eudicotyledons</taxon>
        <taxon>Gunneridae</taxon>
        <taxon>Pentapetalae</taxon>
        <taxon>asterids</taxon>
        <taxon>campanulids</taxon>
        <taxon>Asterales</taxon>
        <taxon>Asteraceae</taxon>
        <taxon>Asteroideae</taxon>
        <taxon>Anthemideae</taxon>
        <taxon>Anthemidinae</taxon>
        <taxon>Tanacetum</taxon>
    </lineage>
</organism>
<feature type="non-terminal residue" evidence="1">
    <location>
        <position position="1"/>
    </location>
</feature>
<proteinExistence type="predicted"/>
<sequence length="178" mass="19420">ALHLAVVGRDAPRREQEAHHVHGFRRVGDEVEDALTRLAVKYRVGLLRVNQVGELDGIPDKEHFQVVTHEVPVAVFGVEFHREAAWVAQGFGRVATVAHRREAYEYGGLFAFGVEQLRAGVLFDGLAADSTVGLKRAVGTRTAGVHHTLGDALAVEVADFFDELVVLQRGRATVAHST</sequence>
<dbReference type="AlphaFoldDB" id="A0A699URH6"/>
<accession>A0A699URH6</accession>
<protein>
    <submittedName>
        <fullName evidence="1">Uncharacterized protein</fullName>
    </submittedName>
</protein>
<evidence type="ECO:0000313" key="1">
    <source>
        <dbReference type="EMBL" id="GFD24018.1"/>
    </source>
</evidence>
<reference evidence="1" key="1">
    <citation type="journal article" date="2019" name="Sci. Rep.">
        <title>Draft genome of Tanacetum cinerariifolium, the natural source of mosquito coil.</title>
        <authorList>
            <person name="Yamashiro T."/>
            <person name="Shiraishi A."/>
            <person name="Satake H."/>
            <person name="Nakayama K."/>
        </authorList>
    </citation>
    <scope>NUCLEOTIDE SEQUENCE</scope>
</reference>